<organism evidence="16 17">
    <name type="scientific">Thalassotalea fonticola</name>
    <dbReference type="NCBI Taxonomy" id="3065649"/>
    <lineage>
        <taxon>Bacteria</taxon>
        <taxon>Pseudomonadati</taxon>
        <taxon>Pseudomonadota</taxon>
        <taxon>Gammaproteobacteria</taxon>
        <taxon>Alteromonadales</taxon>
        <taxon>Colwelliaceae</taxon>
        <taxon>Thalassotalea</taxon>
    </lineage>
</organism>
<dbReference type="Gene3D" id="2.40.170.20">
    <property type="entry name" value="TonB-dependent receptor, beta-barrel domain"/>
    <property type="match status" value="1"/>
</dbReference>
<evidence type="ECO:0000256" key="4">
    <source>
        <dbReference type="ARBA" id="ARBA00022496"/>
    </source>
</evidence>
<keyword evidence="4" id="KW-0410">Iron transport</keyword>
<evidence type="ECO:0000256" key="6">
    <source>
        <dbReference type="ARBA" id="ARBA00023004"/>
    </source>
</evidence>
<evidence type="ECO:0000313" key="16">
    <source>
        <dbReference type="EMBL" id="WOH38311.1"/>
    </source>
</evidence>
<feature type="domain" description="TonB-dependent receptor-like beta-barrel" evidence="14">
    <location>
        <begin position="248"/>
        <end position="710"/>
    </location>
</feature>
<evidence type="ECO:0000259" key="15">
    <source>
        <dbReference type="Pfam" id="PF07715"/>
    </source>
</evidence>
<evidence type="ECO:0000256" key="13">
    <source>
        <dbReference type="SAM" id="SignalP"/>
    </source>
</evidence>
<dbReference type="Pfam" id="PF07715">
    <property type="entry name" value="Plug"/>
    <property type="match status" value="1"/>
</dbReference>
<gene>
    <name evidence="16" type="ORF">RI844_03495</name>
</gene>
<evidence type="ECO:0000256" key="12">
    <source>
        <dbReference type="RuleBase" id="RU003357"/>
    </source>
</evidence>
<keyword evidence="5 11" id="KW-0812">Transmembrane</keyword>
<name>A0ABZ0GR93_9GAMM</name>
<keyword evidence="16" id="KW-0675">Receptor</keyword>
<evidence type="ECO:0000256" key="9">
    <source>
        <dbReference type="ARBA" id="ARBA00023136"/>
    </source>
</evidence>
<reference evidence="16 17" key="1">
    <citation type="submission" date="2023-09" db="EMBL/GenBank/DDBJ databases">
        <authorList>
            <person name="Qi X."/>
        </authorList>
    </citation>
    <scope>NUCLEOTIDE SEQUENCE [LARGE SCALE GENOMIC DNA]</scope>
    <source>
        <strain evidence="16 17">S1-1</strain>
    </source>
</reference>
<dbReference type="InterPro" id="IPR012910">
    <property type="entry name" value="Plug_dom"/>
</dbReference>
<evidence type="ECO:0000256" key="11">
    <source>
        <dbReference type="PROSITE-ProRule" id="PRU01360"/>
    </source>
</evidence>
<feature type="chain" id="PRO_5046252115" evidence="13">
    <location>
        <begin position="31"/>
        <end position="752"/>
    </location>
</feature>
<keyword evidence="10 11" id="KW-0998">Cell outer membrane</keyword>
<dbReference type="RefSeq" id="WP_348397083.1">
    <property type="nucleotide sequence ID" value="NZ_CP136600.1"/>
</dbReference>
<protein>
    <submittedName>
        <fullName evidence="16">TonB-dependent receptor</fullName>
    </submittedName>
</protein>
<comment type="similarity">
    <text evidence="11 12">Belongs to the TonB-dependent receptor family.</text>
</comment>
<evidence type="ECO:0000256" key="1">
    <source>
        <dbReference type="ARBA" id="ARBA00004571"/>
    </source>
</evidence>
<evidence type="ECO:0000256" key="5">
    <source>
        <dbReference type="ARBA" id="ARBA00022692"/>
    </source>
</evidence>
<evidence type="ECO:0000259" key="14">
    <source>
        <dbReference type="Pfam" id="PF00593"/>
    </source>
</evidence>
<dbReference type="EMBL" id="CP136600">
    <property type="protein sequence ID" value="WOH38311.1"/>
    <property type="molecule type" value="Genomic_DNA"/>
</dbReference>
<accession>A0ABZ0GR93</accession>
<dbReference type="PROSITE" id="PS52016">
    <property type="entry name" value="TONB_DEPENDENT_REC_3"/>
    <property type="match status" value="1"/>
</dbReference>
<evidence type="ECO:0000256" key="8">
    <source>
        <dbReference type="ARBA" id="ARBA00023077"/>
    </source>
</evidence>
<sequence length="752" mass="83645">MKTFKKHALTMSIQGALLSVMATMSPTLLAAEEAESEVTIDTSKLEVIEVTARKRVETVKDVPATVTAISADSLKDYLGAGENIRALAGRVPSLQVESSNGRQSPRFYIRGLGNTDFDVNANQPVSMVLDEVVLENPILKGVPLFDIQRVEVLNGPQGTMFGRNTTAGIVKIETVAPSFDNEGYVRSGYGSRETFFVEGAVNAEISDKWATRVSLKYQERGTWIDNPVRNEEVGGYEELAYRIQFLYDNGNDTRALFKLHGFDQDGDMPQVFYGNAIEVGKEGLRKGFDEETIYHDSPSGFDMDHVGGSFKFEHDFDSFEFVSVTGYDTLESWSYADIDGAETDFSGIPNQLGKQLWFNVASGDGLSDHSQFTQEFRISGEFGKFYYQTGVFFFEEDYTVDNKDLDVTGATTNFYQIDQLTTSQALFGQLEYKPTDAWAFNLGLRYTADDKELDIRSIDLNNGSSTTTFEIDKDDSYVNWDLAARYTFNDDLTGFARVGNASRGPVTIGRFGFPSEAETETLTSYEVGLKADLFDGNARWNITAYTYDIEDQQLTATGGEANTNSLLNADNTYGAGVETTFEAILTDNLRTSINLSYNETEIQDSELKAERCASTPTCNSSDEVANVVDGPFGPVTTVYIDGNPLPRAPEWLANINLSYEYPIEAGYLYMQTDWNYRSESNIFLYNSTEFVAEERWIGGVRAGFKTDDDLDIAIVGRNITDEVVVDGGLDFLNLTAFVNEPQFWGVEVQYAF</sequence>
<evidence type="ECO:0000256" key="2">
    <source>
        <dbReference type="ARBA" id="ARBA00022448"/>
    </source>
</evidence>
<keyword evidence="9 11" id="KW-0472">Membrane</keyword>
<evidence type="ECO:0000256" key="10">
    <source>
        <dbReference type="ARBA" id="ARBA00023237"/>
    </source>
</evidence>
<dbReference type="InterPro" id="IPR000531">
    <property type="entry name" value="Beta-barrel_TonB"/>
</dbReference>
<keyword evidence="13" id="KW-0732">Signal</keyword>
<feature type="signal peptide" evidence="13">
    <location>
        <begin position="1"/>
        <end position="30"/>
    </location>
</feature>
<dbReference type="Proteomes" id="UP001301442">
    <property type="component" value="Chromosome"/>
</dbReference>
<evidence type="ECO:0000313" key="17">
    <source>
        <dbReference type="Proteomes" id="UP001301442"/>
    </source>
</evidence>
<keyword evidence="2 11" id="KW-0813">Transport</keyword>
<feature type="domain" description="TonB-dependent receptor plug" evidence="15">
    <location>
        <begin position="59"/>
        <end position="169"/>
    </location>
</feature>
<dbReference type="InterPro" id="IPR039426">
    <property type="entry name" value="TonB-dep_rcpt-like"/>
</dbReference>
<comment type="subcellular location">
    <subcellularLocation>
        <location evidence="1 11">Cell outer membrane</location>
        <topology evidence="1 11">Multi-pass membrane protein</topology>
    </subcellularLocation>
</comment>
<evidence type="ECO:0000256" key="7">
    <source>
        <dbReference type="ARBA" id="ARBA00023065"/>
    </source>
</evidence>
<keyword evidence="7" id="KW-0406">Ion transport</keyword>
<dbReference type="Pfam" id="PF00593">
    <property type="entry name" value="TonB_dep_Rec_b-barrel"/>
    <property type="match status" value="1"/>
</dbReference>
<dbReference type="PANTHER" id="PTHR32552:SF81">
    <property type="entry name" value="TONB-DEPENDENT OUTER MEMBRANE RECEPTOR"/>
    <property type="match status" value="1"/>
</dbReference>
<dbReference type="SUPFAM" id="SSF56935">
    <property type="entry name" value="Porins"/>
    <property type="match status" value="1"/>
</dbReference>
<keyword evidence="6" id="KW-0408">Iron</keyword>
<dbReference type="InterPro" id="IPR036942">
    <property type="entry name" value="Beta-barrel_TonB_sf"/>
</dbReference>
<proteinExistence type="inferred from homology"/>
<evidence type="ECO:0000256" key="3">
    <source>
        <dbReference type="ARBA" id="ARBA00022452"/>
    </source>
</evidence>
<keyword evidence="3 11" id="KW-1134">Transmembrane beta strand</keyword>
<keyword evidence="8 12" id="KW-0798">TonB box</keyword>
<keyword evidence="17" id="KW-1185">Reference proteome</keyword>
<dbReference type="PANTHER" id="PTHR32552">
    <property type="entry name" value="FERRICHROME IRON RECEPTOR-RELATED"/>
    <property type="match status" value="1"/>
</dbReference>